<evidence type="ECO:0000256" key="1">
    <source>
        <dbReference type="SAM" id="SignalP"/>
    </source>
</evidence>
<accession>A0A143PQY4</accession>
<sequence precursor="true">MKSKGRKTLNTLTRVVCLLAALLTAAANSAAQPAPGQPLTRTAHITYTGTVTALDPTSRLVTTRGNDGVSATWEFPPNVPQAEVDAIRVGQVLTVTYSDAIRLRQKPAGEPIVDSVEPTSRMRTATVTIAAVDVATSTVTFTGRSGRSFTRQVVDPADLALLRTVAVGDRVDVSWSETMEIVTGVVATVQPAAAPMPIVDDPDPDTLRHRLTLSVLFGVDNQFSGKMIEQANGSTTGGVPIRLDETTFDETYGRMGLLKVGVGYRMSPRNEAVLNFVISRSSSEVVDVGTVGTAGTPIYVKFGDYNYWGIEGGQRFYFVQTRFTPFVGYVIGLNRFDDIRGEFVDIPNGFVPGYVAQDGKFFEKSWAFSFGPTAGVLVGVGPIEVMGEVGLRFMGGLSDVDWLVEEGLRDINSESSRWSFPIMLGARVRF</sequence>
<keyword evidence="1" id="KW-0732">Signal</keyword>
<gene>
    <name evidence="2" type="ORF">LuPra_04374</name>
</gene>
<organism evidence="2 3">
    <name type="scientific">Luteitalea pratensis</name>
    <dbReference type="NCBI Taxonomy" id="1855912"/>
    <lineage>
        <taxon>Bacteria</taxon>
        <taxon>Pseudomonadati</taxon>
        <taxon>Acidobacteriota</taxon>
        <taxon>Vicinamibacteria</taxon>
        <taxon>Vicinamibacterales</taxon>
        <taxon>Vicinamibacteraceae</taxon>
        <taxon>Luteitalea</taxon>
    </lineage>
</organism>
<dbReference type="Proteomes" id="UP000076079">
    <property type="component" value="Chromosome"/>
</dbReference>
<dbReference type="AlphaFoldDB" id="A0A143PQY4"/>
<reference evidence="2 3" key="1">
    <citation type="journal article" date="2016" name="Genome Announc.">
        <title>First Complete Genome Sequence of a Subdivision 6 Acidobacterium Strain.</title>
        <authorList>
            <person name="Huang S."/>
            <person name="Vieira S."/>
            <person name="Bunk B."/>
            <person name="Riedel T."/>
            <person name="Sproer C."/>
            <person name="Overmann J."/>
        </authorList>
    </citation>
    <scope>NUCLEOTIDE SEQUENCE [LARGE SCALE GENOMIC DNA]</scope>
    <source>
        <strain evidence="3">DSM 100886 HEG_-6_39</strain>
    </source>
</reference>
<protein>
    <recommendedName>
        <fullName evidence="4">DUF5666 domain-containing protein</fullName>
    </recommendedName>
</protein>
<proteinExistence type="predicted"/>
<keyword evidence="3" id="KW-1185">Reference proteome</keyword>
<evidence type="ECO:0000313" key="3">
    <source>
        <dbReference type="Proteomes" id="UP000076079"/>
    </source>
</evidence>
<dbReference type="EMBL" id="CP015136">
    <property type="protein sequence ID" value="AMY11127.1"/>
    <property type="molecule type" value="Genomic_DNA"/>
</dbReference>
<name>A0A143PQY4_LUTPR</name>
<evidence type="ECO:0000313" key="2">
    <source>
        <dbReference type="EMBL" id="AMY11127.1"/>
    </source>
</evidence>
<feature type="chain" id="PRO_5007511825" description="DUF5666 domain-containing protein" evidence="1">
    <location>
        <begin position="31"/>
        <end position="430"/>
    </location>
</feature>
<evidence type="ECO:0008006" key="4">
    <source>
        <dbReference type="Google" id="ProtNLM"/>
    </source>
</evidence>
<dbReference type="KEGG" id="abac:LuPra_04374"/>
<reference evidence="3" key="2">
    <citation type="submission" date="2016-04" db="EMBL/GenBank/DDBJ databases">
        <title>First Complete Genome Sequence of a Subdivision 6 Acidobacterium.</title>
        <authorList>
            <person name="Huang S."/>
            <person name="Vieira S."/>
            <person name="Bunk B."/>
            <person name="Riedel T."/>
            <person name="Sproeer C."/>
            <person name="Overmann J."/>
        </authorList>
    </citation>
    <scope>NUCLEOTIDE SEQUENCE [LARGE SCALE GENOMIC DNA]</scope>
    <source>
        <strain evidence="3">DSM 100886 HEG_-6_39</strain>
    </source>
</reference>
<feature type="signal peptide" evidence="1">
    <location>
        <begin position="1"/>
        <end position="30"/>
    </location>
</feature>